<name>A0A2N5C8C1_9BURK</name>
<sequence length="314" mass="35396">MNKSTDRPSLTRLDLAELETFLWVVRERSFSVAAQKLHLSQPAVTNRIRRLEDKLRVKLLQRTTRSMEPTKEGLLLSEAAEQAVSGLRDVLKRFNVVSETERNRVVVAATPMLSATVLPRLIHTYAERYPDLQIVLRDLPYERVIRSVVEGQADIGVTALDGTPRGLKFQSLAEEKMLLVVPAKHPLASVKTVTLEKLVPHRLMFLDRYETLRLQLAEAFRKRGVDFDPAKAATVATLPTLLGMIDAGHCITFLPRSMVQNNAKRTRVTVTVTDLEASRRYGSVVLRKADLSAAAQNFQAFLRQNFKTQLEAQD</sequence>
<dbReference type="PRINTS" id="PR00039">
    <property type="entry name" value="HTHLYSR"/>
</dbReference>
<dbReference type="Pfam" id="PF03466">
    <property type="entry name" value="LysR_substrate"/>
    <property type="match status" value="1"/>
</dbReference>
<evidence type="ECO:0000256" key="1">
    <source>
        <dbReference type="ARBA" id="ARBA00009437"/>
    </source>
</evidence>
<dbReference type="Proteomes" id="UP000234341">
    <property type="component" value="Unassembled WGS sequence"/>
</dbReference>
<gene>
    <name evidence="6" type="ORF">CYJ10_21525</name>
</gene>
<dbReference type="CDD" id="cd05466">
    <property type="entry name" value="PBP2_LTTR_substrate"/>
    <property type="match status" value="1"/>
</dbReference>
<evidence type="ECO:0000256" key="4">
    <source>
        <dbReference type="ARBA" id="ARBA00023163"/>
    </source>
</evidence>
<dbReference type="InterPro" id="IPR036390">
    <property type="entry name" value="WH_DNA-bd_sf"/>
</dbReference>
<comment type="similarity">
    <text evidence="1">Belongs to the LysR transcriptional regulatory family.</text>
</comment>
<dbReference type="Gene3D" id="3.40.190.290">
    <property type="match status" value="1"/>
</dbReference>
<evidence type="ECO:0000313" key="7">
    <source>
        <dbReference type="Proteomes" id="UP000234341"/>
    </source>
</evidence>
<organism evidence="6 7">
    <name type="scientific">Cupriavidus pauculus</name>
    <dbReference type="NCBI Taxonomy" id="82633"/>
    <lineage>
        <taxon>Bacteria</taxon>
        <taxon>Pseudomonadati</taxon>
        <taxon>Pseudomonadota</taxon>
        <taxon>Betaproteobacteria</taxon>
        <taxon>Burkholderiales</taxon>
        <taxon>Burkholderiaceae</taxon>
        <taxon>Cupriavidus</taxon>
    </lineage>
</organism>
<evidence type="ECO:0000259" key="5">
    <source>
        <dbReference type="PROSITE" id="PS50931"/>
    </source>
</evidence>
<dbReference type="InterPro" id="IPR036388">
    <property type="entry name" value="WH-like_DNA-bd_sf"/>
</dbReference>
<dbReference type="Gene3D" id="1.10.10.10">
    <property type="entry name" value="Winged helix-like DNA-binding domain superfamily/Winged helix DNA-binding domain"/>
    <property type="match status" value="1"/>
</dbReference>
<proteinExistence type="inferred from homology"/>
<dbReference type="Pfam" id="PF00126">
    <property type="entry name" value="HTH_1"/>
    <property type="match status" value="1"/>
</dbReference>
<dbReference type="PANTHER" id="PTHR30419">
    <property type="entry name" value="HTH-TYPE TRANSCRIPTIONAL REGULATOR YBHD"/>
    <property type="match status" value="1"/>
</dbReference>
<evidence type="ECO:0000313" key="6">
    <source>
        <dbReference type="EMBL" id="PLP98473.1"/>
    </source>
</evidence>
<dbReference type="FunFam" id="1.10.10.10:FF:000001">
    <property type="entry name" value="LysR family transcriptional regulator"/>
    <property type="match status" value="1"/>
</dbReference>
<dbReference type="RefSeq" id="WP_101683488.1">
    <property type="nucleotide sequence ID" value="NZ_PJRP01000011.1"/>
</dbReference>
<dbReference type="GO" id="GO:0003677">
    <property type="term" value="F:DNA binding"/>
    <property type="evidence" value="ECO:0007669"/>
    <property type="project" value="UniProtKB-KW"/>
</dbReference>
<reference evidence="6 7" key="1">
    <citation type="submission" date="2017-12" db="EMBL/GenBank/DDBJ databases">
        <title>Genome sequence of the active heterotrophic nitrifier-denitrifier, Cupriavidus pauculus UM1.</title>
        <authorList>
            <person name="Putonti C."/>
            <person name="Castignetti D."/>
        </authorList>
    </citation>
    <scope>NUCLEOTIDE SEQUENCE [LARGE SCALE GENOMIC DNA]</scope>
    <source>
        <strain evidence="6 7">UM1</strain>
    </source>
</reference>
<dbReference type="GO" id="GO:0005829">
    <property type="term" value="C:cytosol"/>
    <property type="evidence" value="ECO:0007669"/>
    <property type="project" value="TreeGrafter"/>
</dbReference>
<dbReference type="InterPro" id="IPR050950">
    <property type="entry name" value="HTH-type_LysR_regulators"/>
</dbReference>
<dbReference type="OrthoDB" id="8629411at2"/>
<accession>A0A2N5C8C1</accession>
<protein>
    <submittedName>
        <fullName evidence="6">LysR family transcriptional regulator</fullName>
    </submittedName>
</protein>
<comment type="caution">
    <text evidence="6">The sequence shown here is derived from an EMBL/GenBank/DDBJ whole genome shotgun (WGS) entry which is preliminary data.</text>
</comment>
<keyword evidence="2" id="KW-0805">Transcription regulation</keyword>
<dbReference type="SUPFAM" id="SSF53850">
    <property type="entry name" value="Periplasmic binding protein-like II"/>
    <property type="match status" value="1"/>
</dbReference>
<keyword evidence="3" id="KW-0238">DNA-binding</keyword>
<dbReference type="PROSITE" id="PS50931">
    <property type="entry name" value="HTH_LYSR"/>
    <property type="match status" value="1"/>
</dbReference>
<evidence type="ECO:0000256" key="2">
    <source>
        <dbReference type="ARBA" id="ARBA00023015"/>
    </source>
</evidence>
<dbReference type="InterPro" id="IPR005119">
    <property type="entry name" value="LysR_subst-bd"/>
</dbReference>
<evidence type="ECO:0000256" key="3">
    <source>
        <dbReference type="ARBA" id="ARBA00023125"/>
    </source>
</evidence>
<dbReference type="GO" id="GO:0003700">
    <property type="term" value="F:DNA-binding transcription factor activity"/>
    <property type="evidence" value="ECO:0007669"/>
    <property type="project" value="InterPro"/>
</dbReference>
<feature type="domain" description="HTH lysR-type" evidence="5">
    <location>
        <begin position="13"/>
        <end position="70"/>
    </location>
</feature>
<dbReference type="SUPFAM" id="SSF46785">
    <property type="entry name" value="Winged helix' DNA-binding domain"/>
    <property type="match status" value="1"/>
</dbReference>
<dbReference type="InterPro" id="IPR000847">
    <property type="entry name" value="LysR_HTH_N"/>
</dbReference>
<dbReference type="EMBL" id="PJRP01000011">
    <property type="protein sequence ID" value="PLP98473.1"/>
    <property type="molecule type" value="Genomic_DNA"/>
</dbReference>
<keyword evidence="4" id="KW-0804">Transcription</keyword>
<dbReference type="AlphaFoldDB" id="A0A2N5C8C1"/>